<proteinExistence type="predicted"/>
<feature type="region of interest" description="Disordered" evidence="1">
    <location>
        <begin position="229"/>
        <end position="249"/>
    </location>
</feature>
<feature type="domain" description="Bacterial toxin 24" evidence="2">
    <location>
        <begin position="157"/>
        <end position="235"/>
    </location>
</feature>
<protein>
    <submittedName>
        <fullName evidence="3">Polymorphic toxin type 24 domain-containing protein</fullName>
    </submittedName>
</protein>
<evidence type="ECO:0000313" key="3">
    <source>
        <dbReference type="EMBL" id="MDL5355911.1"/>
    </source>
</evidence>
<feature type="compositionally biased region" description="Polar residues" evidence="1">
    <location>
        <begin position="128"/>
        <end position="141"/>
    </location>
</feature>
<dbReference type="RefSeq" id="WP_109396355.1">
    <property type="nucleotide sequence ID" value="NZ_JASVWJ010000007.1"/>
</dbReference>
<evidence type="ECO:0000256" key="1">
    <source>
        <dbReference type="SAM" id="MobiDB-lite"/>
    </source>
</evidence>
<dbReference type="EMBL" id="JASVWL010000011">
    <property type="protein sequence ID" value="MDL5355911.1"/>
    <property type="molecule type" value="Genomic_DNA"/>
</dbReference>
<sequence length="249" mass="26510">MSAGACSAKMAEDRDKFFREVASLGIDFVPVVGDFKSFAEADDWIDYTLAAAGTLPFAKVFTKPLKEAKLLLKAGDLEGANKLIKDASDAIPTKLPSSPTSQSSSGAWKPDHGVEVNTGAGKQKDLESSSQPPQNTGSNHQRPPRNAANLAGGPLERAQQVSGRFQIENGPKNGIVYRADNQGNITSYATYDSNGMILKRVDVTGAAHGGIATPHVIEYGRNVLPNGQVRVQSPSTKALPRPVREDEIP</sequence>
<dbReference type="AlphaFoldDB" id="A0AAW7CUZ4"/>
<dbReference type="Proteomes" id="UP001224739">
    <property type="component" value="Unassembled WGS sequence"/>
</dbReference>
<gene>
    <name evidence="3" type="ORF">QSH02_13805</name>
</gene>
<reference evidence="3" key="1">
    <citation type="submission" date="2023-06" db="EMBL/GenBank/DDBJ databases">
        <title>Acute promotion of culturable opportunistic pathogens and persistent increase of antibiotic resistance following antibiotic exposure in mouse gut microbiota.</title>
        <authorList>
            <person name="Li L."/>
            <person name="Wang B."/>
            <person name="Sun Y."/>
            <person name="Wang M."/>
            <person name="Xu H."/>
        </authorList>
    </citation>
    <scope>NUCLEOTIDE SEQUENCE</scope>
    <source>
        <strain evidence="3">EPA10_1</strain>
    </source>
</reference>
<dbReference type="InterPro" id="IPR029114">
    <property type="entry name" value="Ntox24"/>
</dbReference>
<comment type="caution">
    <text evidence="3">The sequence shown here is derived from an EMBL/GenBank/DDBJ whole genome shotgun (WGS) entry which is preliminary data.</text>
</comment>
<accession>A0AAW7CUZ4</accession>
<feature type="compositionally biased region" description="Low complexity" evidence="1">
    <location>
        <begin position="96"/>
        <end position="105"/>
    </location>
</feature>
<dbReference type="GeneID" id="83613130"/>
<organism evidence="3 4">
    <name type="scientific">Proteus faecis</name>
    <dbReference type="NCBI Taxonomy" id="2050967"/>
    <lineage>
        <taxon>Bacteria</taxon>
        <taxon>Pseudomonadati</taxon>
        <taxon>Pseudomonadota</taxon>
        <taxon>Gammaproteobacteria</taxon>
        <taxon>Enterobacterales</taxon>
        <taxon>Morganellaceae</taxon>
        <taxon>Proteus</taxon>
    </lineage>
</organism>
<evidence type="ECO:0000313" key="4">
    <source>
        <dbReference type="Proteomes" id="UP001224739"/>
    </source>
</evidence>
<dbReference type="Pfam" id="PF15529">
    <property type="entry name" value="Ntox24"/>
    <property type="match status" value="1"/>
</dbReference>
<feature type="region of interest" description="Disordered" evidence="1">
    <location>
        <begin position="90"/>
        <end position="151"/>
    </location>
</feature>
<evidence type="ECO:0000259" key="2">
    <source>
        <dbReference type="Pfam" id="PF15529"/>
    </source>
</evidence>
<name>A0AAW7CUZ4_9GAMM</name>